<keyword evidence="2" id="KW-1185">Reference proteome</keyword>
<accession>A0AAV4Q2D2</accession>
<dbReference type="EMBL" id="BPLR01005622">
    <property type="protein sequence ID" value="GIY03793.1"/>
    <property type="molecule type" value="Genomic_DNA"/>
</dbReference>
<proteinExistence type="predicted"/>
<evidence type="ECO:0000313" key="2">
    <source>
        <dbReference type="Proteomes" id="UP001054945"/>
    </source>
</evidence>
<organism evidence="1 2">
    <name type="scientific">Caerostris extrusa</name>
    <name type="common">Bark spider</name>
    <name type="synonym">Caerostris bankana</name>
    <dbReference type="NCBI Taxonomy" id="172846"/>
    <lineage>
        <taxon>Eukaryota</taxon>
        <taxon>Metazoa</taxon>
        <taxon>Ecdysozoa</taxon>
        <taxon>Arthropoda</taxon>
        <taxon>Chelicerata</taxon>
        <taxon>Arachnida</taxon>
        <taxon>Araneae</taxon>
        <taxon>Araneomorphae</taxon>
        <taxon>Entelegynae</taxon>
        <taxon>Araneoidea</taxon>
        <taxon>Araneidae</taxon>
        <taxon>Caerostris</taxon>
    </lineage>
</organism>
<comment type="caution">
    <text evidence="1">The sequence shown here is derived from an EMBL/GenBank/DDBJ whole genome shotgun (WGS) entry which is preliminary data.</text>
</comment>
<sequence length="104" mass="12283">MDHVCQFCSAKEFSRKTPGMCCMSGKIRLASLKVSLPELFLYMERKTPESKHFLQDIRYTKLAFKRYNLTSFGTISMSSDEYELLMCFRLKVQSIIKWNLCYHC</sequence>
<dbReference type="Proteomes" id="UP001054945">
    <property type="component" value="Unassembled WGS sequence"/>
</dbReference>
<name>A0AAV4Q2D2_CAEEX</name>
<evidence type="ECO:0000313" key="1">
    <source>
        <dbReference type="EMBL" id="GIY03793.1"/>
    </source>
</evidence>
<reference evidence="1 2" key="1">
    <citation type="submission" date="2021-06" db="EMBL/GenBank/DDBJ databases">
        <title>Caerostris extrusa draft genome.</title>
        <authorList>
            <person name="Kono N."/>
            <person name="Arakawa K."/>
        </authorList>
    </citation>
    <scope>NUCLEOTIDE SEQUENCE [LARGE SCALE GENOMIC DNA]</scope>
</reference>
<gene>
    <name evidence="1" type="ORF">CEXT_309101</name>
</gene>
<dbReference type="AlphaFoldDB" id="A0AAV4Q2D2"/>
<protein>
    <submittedName>
        <fullName evidence="1">Uncharacterized protein</fullName>
    </submittedName>
</protein>